<dbReference type="PANTHER" id="PTHR13778:SF47">
    <property type="entry name" value="LIPOPOLYSACCHARIDE 1,3-GALACTOSYLTRANSFERASE"/>
    <property type="match status" value="1"/>
</dbReference>
<keyword evidence="1" id="KW-0328">Glycosyltransferase</keyword>
<proteinExistence type="predicted"/>
<dbReference type="GO" id="GO:0046872">
    <property type="term" value="F:metal ion binding"/>
    <property type="evidence" value="ECO:0007669"/>
    <property type="project" value="UniProtKB-KW"/>
</dbReference>
<keyword evidence="2 4" id="KW-0808">Transferase</keyword>
<keyword evidence="5" id="KW-1185">Reference proteome</keyword>
<organism evidence="4 5">
    <name type="scientific">Pedobacter miscanthi</name>
    <dbReference type="NCBI Taxonomy" id="2259170"/>
    <lineage>
        <taxon>Bacteria</taxon>
        <taxon>Pseudomonadati</taxon>
        <taxon>Bacteroidota</taxon>
        <taxon>Sphingobacteriia</taxon>
        <taxon>Sphingobacteriales</taxon>
        <taxon>Sphingobacteriaceae</taxon>
        <taxon>Pedobacter</taxon>
    </lineage>
</organism>
<dbReference type="Gene3D" id="3.90.550.10">
    <property type="entry name" value="Spore Coat Polysaccharide Biosynthesis Protein SpsA, Chain A"/>
    <property type="match status" value="1"/>
</dbReference>
<dbReference type="SUPFAM" id="SSF53448">
    <property type="entry name" value="Nucleotide-diphospho-sugar transferases"/>
    <property type="match status" value="1"/>
</dbReference>
<evidence type="ECO:0000256" key="3">
    <source>
        <dbReference type="ARBA" id="ARBA00022723"/>
    </source>
</evidence>
<evidence type="ECO:0000313" key="4">
    <source>
        <dbReference type="EMBL" id="RBQ11795.1"/>
    </source>
</evidence>
<accession>A0A366LD28</accession>
<dbReference type="Proteomes" id="UP000252081">
    <property type="component" value="Unassembled WGS sequence"/>
</dbReference>
<dbReference type="InterPro" id="IPR002495">
    <property type="entry name" value="Glyco_trans_8"/>
</dbReference>
<dbReference type="CDD" id="cd04194">
    <property type="entry name" value="GT8_A4GalT_like"/>
    <property type="match status" value="1"/>
</dbReference>
<dbReference type="InterPro" id="IPR029044">
    <property type="entry name" value="Nucleotide-diphossugar_trans"/>
</dbReference>
<dbReference type="GO" id="GO:0016757">
    <property type="term" value="F:glycosyltransferase activity"/>
    <property type="evidence" value="ECO:0007669"/>
    <property type="project" value="UniProtKB-KW"/>
</dbReference>
<dbReference type="RefSeq" id="WP_113946875.1">
    <property type="nucleotide sequence ID" value="NZ_QNQU01000001.1"/>
</dbReference>
<reference evidence="4 5" key="1">
    <citation type="submission" date="2018-07" db="EMBL/GenBank/DDBJ databases">
        <title>A draft genome of a endophytic bacteria, a new species of Pedobacter.</title>
        <authorList>
            <person name="Zhang Z.D."/>
            <person name="Chen Z.J."/>
        </authorList>
    </citation>
    <scope>NUCLEOTIDE SEQUENCE [LARGE SCALE GENOMIC DNA]</scope>
    <source>
        <strain evidence="4 5">RS10</strain>
    </source>
</reference>
<dbReference type="OrthoDB" id="695971at2"/>
<dbReference type="PANTHER" id="PTHR13778">
    <property type="entry name" value="GLYCOSYLTRANSFERASE 8 DOMAIN-CONTAINING PROTEIN"/>
    <property type="match status" value="1"/>
</dbReference>
<dbReference type="EMBL" id="QNQU01000001">
    <property type="protein sequence ID" value="RBQ11795.1"/>
    <property type="molecule type" value="Genomic_DNA"/>
</dbReference>
<evidence type="ECO:0000313" key="5">
    <source>
        <dbReference type="Proteomes" id="UP000252081"/>
    </source>
</evidence>
<evidence type="ECO:0000256" key="1">
    <source>
        <dbReference type="ARBA" id="ARBA00022676"/>
    </source>
</evidence>
<comment type="caution">
    <text evidence="4">The sequence shown here is derived from an EMBL/GenBank/DDBJ whole genome shotgun (WGS) entry which is preliminary data.</text>
</comment>
<protein>
    <submittedName>
        <fullName evidence="4">Glycosyltransferase family 8 protein</fullName>
    </submittedName>
</protein>
<dbReference type="InterPro" id="IPR050748">
    <property type="entry name" value="Glycosyltrans_8_dom-fam"/>
</dbReference>
<sequence length="297" mass="34314">MMHQAESITIVTICDNQFVALLAAMLRSLEDNHHSGEEINLYIVSDHITEKNRLKVVSSLATTKLRLHWIPIEKALPKQFKLPRDKSSFPANVYMRLCIPYFIPQEATKAIYLDVDMIVLDDISKLWHTDIGNYDLGAVPDLSGLVSSPWGGISNYKALGLDPNSKYLNAGMMLLKPQRWRERNITARAFACAAENAAYLNFAEQYTLNVVFNNDWFELDPLWNWFAKKDMASPYLIHFTGMKPIYNGYSGQEHFKTTFFHYLNKTQWANYRIKSDAVSKLKKIYNKIEKKLVMAFR</sequence>
<evidence type="ECO:0000256" key="2">
    <source>
        <dbReference type="ARBA" id="ARBA00022679"/>
    </source>
</evidence>
<name>A0A366LD28_9SPHI</name>
<gene>
    <name evidence="4" type="ORF">DRW42_00520</name>
</gene>
<dbReference type="AlphaFoldDB" id="A0A366LD28"/>
<keyword evidence="3" id="KW-0479">Metal-binding</keyword>
<dbReference type="Pfam" id="PF01501">
    <property type="entry name" value="Glyco_transf_8"/>
    <property type="match status" value="1"/>
</dbReference>